<protein>
    <submittedName>
        <fullName evidence="2">Uncharacterized protein</fullName>
    </submittedName>
</protein>
<accession>A0A401USW8</accession>
<reference evidence="2 3" key="1">
    <citation type="submission" date="2018-11" db="EMBL/GenBank/DDBJ databases">
        <title>Genome sequencing and assembly of Clostridium tagluense strain A121.</title>
        <authorList>
            <person name="Murakami T."/>
            <person name="Segawa T."/>
            <person name="Shcherbakova V.A."/>
            <person name="Mori H."/>
            <person name="Yoshimura Y."/>
        </authorList>
    </citation>
    <scope>NUCLEOTIDE SEQUENCE [LARGE SCALE GENOMIC DNA]</scope>
    <source>
        <strain evidence="2 3">A121</strain>
    </source>
</reference>
<proteinExistence type="predicted"/>
<comment type="caution">
    <text evidence="2">The sequence shown here is derived from an EMBL/GenBank/DDBJ whole genome shotgun (WGS) entry which is preliminary data.</text>
</comment>
<evidence type="ECO:0000256" key="1">
    <source>
        <dbReference type="SAM" id="MobiDB-lite"/>
    </source>
</evidence>
<name>A0A401USW8_9CLOT</name>
<dbReference type="EMBL" id="BHYK01000038">
    <property type="protein sequence ID" value="GCD12650.1"/>
    <property type="molecule type" value="Genomic_DNA"/>
</dbReference>
<dbReference type="RefSeq" id="WP_164944736.1">
    <property type="nucleotide sequence ID" value="NZ_BHYK01000038.1"/>
</dbReference>
<dbReference type="Proteomes" id="UP000287872">
    <property type="component" value="Unassembled WGS sequence"/>
</dbReference>
<feature type="region of interest" description="Disordered" evidence="1">
    <location>
        <begin position="18"/>
        <end position="50"/>
    </location>
</feature>
<sequence>MKNDMNKSMELMKKIIEEKKLKSSQQKNTKRAKIYGSQSPASGGQGLYGK</sequence>
<keyword evidence="3" id="KW-1185">Reference proteome</keyword>
<organism evidence="2 3">
    <name type="scientific">Clostridium tagluense</name>
    <dbReference type="NCBI Taxonomy" id="360422"/>
    <lineage>
        <taxon>Bacteria</taxon>
        <taxon>Bacillati</taxon>
        <taxon>Bacillota</taxon>
        <taxon>Clostridia</taxon>
        <taxon>Eubacteriales</taxon>
        <taxon>Clostridiaceae</taxon>
        <taxon>Clostridium</taxon>
    </lineage>
</organism>
<gene>
    <name evidence="2" type="ORF">Ctaglu_42730</name>
</gene>
<evidence type="ECO:0000313" key="2">
    <source>
        <dbReference type="EMBL" id="GCD12650.1"/>
    </source>
</evidence>
<evidence type="ECO:0000313" key="3">
    <source>
        <dbReference type="Proteomes" id="UP000287872"/>
    </source>
</evidence>
<dbReference type="AlphaFoldDB" id="A0A401USW8"/>